<dbReference type="Proteomes" id="UP000297966">
    <property type="component" value="Unassembled WGS sequence"/>
</dbReference>
<name>A0A4Y9LKG9_9BRAD</name>
<protein>
    <submittedName>
        <fullName evidence="1">Uncharacterized protein</fullName>
    </submittedName>
</protein>
<keyword evidence="2" id="KW-1185">Reference proteome</keyword>
<reference evidence="1 2" key="1">
    <citation type="submission" date="2019-03" db="EMBL/GenBank/DDBJ databases">
        <title>Bradyrhizobium diversity isolated from nodules of Chamaecrista fasciculata.</title>
        <authorList>
            <person name="Klepa M.S."/>
            <person name="Urquiaga M.O."/>
            <person name="Hungria M."/>
            <person name="Delamuta J.R."/>
        </authorList>
    </citation>
    <scope>NUCLEOTIDE SEQUENCE [LARGE SCALE GENOMIC DNA]</scope>
    <source>
        <strain evidence="1 2">CNPSo 3448</strain>
    </source>
</reference>
<evidence type="ECO:0000313" key="2">
    <source>
        <dbReference type="Proteomes" id="UP000297966"/>
    </source>
</evidence>
<dbReference type="AlphaFoldDB" id="A0A4Y9LKG9"/>
<comment type="caution">
    <text evidence="1">The sequence shown here is derived from an EMBL/GenBank/DDBJ whole genome shotgun (WGS) entry which is preliminary data.</text>
</comment>
<organism evidence="1 2">
    <name type="scientific">Bradyrhizobium niftali</name>
    <dbReference type="NCBI Taxonomy" id="2560055"/>
    <lineage>
        <taxon>Bacteria</taxon>
        <taxon>Pseudomonadati</taxon>
        <taxon>Pseudomonadota</taxon>
        <taxon>Alphaproteobacteria</taxon>
        <taxon>Hyphomicrobiales</taxon>
        <taxon>Nitrobacteraceae</taxon>
        <taxon>Bradyrhizobium</taxon>
    </lineage>
</organism>
<dbReference type="EMBL" id="SPQT01000025">
    <property type="protein sequence ID" value="TFV43167.1"/>
    <property type="molecule type" value="Genomic_DNA"/>
</dbReference>
<accession>A0A4Y9LKG9</accession>
<sequence>MDHRNWLGQFAPDRSVILTKIVTAMADFASLSDHFILRMYEFIRHEVLSVASTRLAARQRADGLLQEIDRRGLFYKPIDWPEHHNTRWHPEDDLKLIVLNA</sequence>
<proteinExistence type="predicted"/>
<gene>
    <name evidence="1" type="ORF">E4K65_33615</name>
</gene>
<evidence type="ECO:0000313" key="1">
    <source>
        <dbReference type="EMBL" id="TFV43167.1"/>
    </source>
</evidence>
<dbReference type="OrthoDB" id="8240312at2"/>
<dbReference type="RefSeq" id="WP_135177786.1">
    <property type="nucleotide sequence ID" value="NZ_SPQT01000025.1"/>
</dbReference>